<dbReference type="AlphaFoldDB" id="A0A345HRA8"/>
<dbReference type="InterPro" id="IPR036890">
    <property type="entry name" value="HATPase_C_sf"/>
</dbReference>
<accession>A0A345HRA8</accession>
<evidence type="ECO:0000313" key="4">
    <source>
        <dbReference type="Proteomes" id="UP000253868"/>
    </source>
</evidence>
<keyword evidence="1" id="KW-0723">Serine/threonine-protein kinase</keyword>
<dbReference type="PANTHER" id="PTHR35526:SF3">
    <property type="entry name" value="ANTI-SIGMA-F FACTOR RSBW"/>
    <property type="match status" value="1"/>
</dbReference>
<dbReference type="Proteomes" id="UP000253868">
    <property type="component" value="Chromosome"/>
</dbReference>
<keyword evidence="3" id="KW-0067">ATP-binding</keyword>
<feature type="domain" description="Histidine kinase/HSP90-like ATPase" evidence="2">
    <location>
        <begin position="44"/>
        <end position="149"/>
    </location>
</feature>
<dbReference type="Gene3D" id="3.30.565.10">
    <property type="entry name" value="Histidine kinase-like ATPase, C-terminal domain"/>
    <property type="match status" value="1"/>
</dbReference>
<dbReference type="Pfam" id="PF13581">
    <property type="entry name" value="HATPase_c_2"/>
    <property type="match status" value="1"/>
</dbReference>
<proteinExistence type="predicted"/>
<dbReference type="EMBL" id="CP031194">
    <property type="protein sequence ID" value="AXG79232.1"/>
    <property type="molecule type" value="Genomic_DNA"/>
</dbReference>
<dbReference type="InterPro" id="IPR003594">
    <property type="entry name" value="HATPase_dom"/>
</dbReference>
<evidence type="ECO:0000259" key="2">
    <source>
        <dbReference type="Pfam" id="PF13581"/>
    </source>
</evidence>
<reference evidence="4" key="1">
    <citation type="submission" date="2018-07" db="EMBL/GenBank/DDBJ databases">
        <authorList>
            <person name="Zhao J."/>
        </authorList>
    </citation>
    <scope>NUCLEOTIDE SEQUENCE [LARGE SCALE GENOMIC DNA]</scope>
    <source>
        <strain evidence="4">GSSD-12</strain>
    </source>
</reference>
<dbReference type="InterPro" id="IPR050267">
    <property type="entry name" value="Anti-sigma-factor_SerPK"/>
</dbReference>
<keyword evidence="3" id="KW-0547">Nucleotide-binding</keyword>
<keyword evidence="1" id="KW-0418">Kinase</keyword>
<organism evidence="3 4">
    <name type="scientific">Streptomyces paludis</name>
    <dbReference type="NCBI Taxonomy" id="2282738"/>
    <lineage>
        <taxon>Bacteria</taxon>
        <taxon>Bacillati</taxon>
        <taxon>Actinomycetota</taxon>
        <taxon>Actinomycetes</taxon>
        <taxon>Kitasatosporales</taxon>
        <taxon>Streptomycetaceae</taxon>
        <taxon>Streptomyces</taxon>
    </lineage>
</organism>
<evidence type="ECO:0000313" key="3">
    <source>
        <dbReference type="EMBL" id="AXG79232.1"/>
    </source>
</evidence>
<dbReference type="CDD" id="cd16936">
    <property type="entry name" value="HATPase_RsbW-like"/>
    <property type="match status" value="1"/>
</dbReference>
<dbReference type="GO" id="GO:0004674">
    <property type="term" value="F:protein serine/threonine kinase activity"/>
    <property type="evidence" value="ECO:0007669"/>
    <property type="project" value="UniProtKB-KW"/>
</dbReference>
<sequence length="165" mass="17633">MEFPMPELLAQTAVQDALGQSPSGRSRTLGAQWEATLTVTERGIAYIRHAVRAHLRRWDREDAEAVTLLGVSELLTNVLRHAGTPEARIAVRAESAAVYVVVSDLDRRFPVVGAADLLSEDGRGLAMLEALADGFGVTATPSGKDVWFRVARSGARRPGGRGGGT</sequence>
<gene>
    <name evidence="3" type="ORF">DVK44_17970</name>
</gene>
<dbReference type="KEGG" id="spad:DVK44_17970"/>
<dbReference type="GO" id="GO:0005524">
    <property type="term" value="F:ATP binding"/>
    <property type="evidence" value="ECO:0007669"/>
    <property type="project" value="UniProtKB-KW"/>
</dbReference>
<keyword evidence="4" id="KW-1185">Reference proteome</keyword>
<keyword evidence="1" id="KW-0808">Transferase</keyword>
<evidence type="ECO:0000256" key="1">
    <source>
        <dbReference type="ARBA" id="ARBA00022527"/>
    </source>
</evidence>
<protein>
    <submittedName>
        <fullName evidence="3">ATP-binding protein</fullName>
    </submittedName>
</protein>
<dbReference type="OrthoDB" id="4301723at2"/>
<name>A0A345HRA8_9ACTN</name>
<dbReference type="PANTHER" id="PTHR35526">
    <property type="entry name" value="ANTI-SIGMA-F FACTOR RSBW-RELATED"/>
    <property type="match status" value="1"/>
</dbReference>